<sequence>MMAVSEHISRTTCAICELRSSSVLCDACESETRGDFYLLLLTRFKDEGNDFFGLQARCIDIHDAFDHYPIPDIPVTSFDQSVHTVDERAKELLEEHTMISTEEMIPIEVAGDGDCLFHTLRTFYSAMTIDELRARCIDELCTHEQYYETINVEMNFDLVDDESVQDHVLRIINNQQYTGVLTFAALSTVIGQPIESIYPSLNSDDEYCEVLNTAFIPQSKELSSAEMALHIMWSGPEKEMDRIWRPNHFTPVLSVRQPSSVIKTTNH</sequence>
<comment type="caution">
    <text evidence="3">The sequence shown here is derived from an EMBL/GenBank/DDBJ whole genome shotgun (WGS) entry which is preliminary data.</text>
</comment>
<dbReference type="Gene3D" id="3.90.70.80">
    <property type="match status" value="1"/>
</dbReference>
<dbReference type="Proteomes" id="UP000663866">
    <property type="component" value="Unassembled WGS sequence"/>
</dbReference>
<keyword evidence="4" id="KW-1185">Reference proteome</keyword>
<proteinExistence type="predicted"/>
<accession>A0A820TA28</accession>
<name>A0A820TA28_9BILA</name>
<organism evidence="3 4">
    <name type="scientific">Rotaria magnacalcarata</name>
    <dbReference type="NCBI Taxonomy" id="392030"/>
    <lineage>
        <taxon>Eukaryota</taxon>
        <taxon>Metazoa</taxon>
        <taxon>Spiralia</taxon>
        <taxon>Gnathifera</taxon>
        <taxon>Rotifera</taxon>
        <taxon>Eurotatoria</taxon>
        <taxon>Bdelloidea</taxon>
        <taxon>Philodinida</taxon>
        <taxon>Philodinidae</taxon>
        <taxon>Rotaria</taxon>
    </lineage>
</organism>
<feature type="domain" description="OTU" evidence="1">
    <location>
        <begin position="104"/>
        <end position="255"/>
    </location>
</feature>
<evidence type="ECO:0000313" key="3">
    <source>
        <dbReference type="EMBL" id="CAF4463608.1"/>
    </source>
</evidence>
<dbReference type="EMBL" id="CAJOBG010047990">
    <property type="protein sequence ID" value="CAF4463608.1"/>
    <property type="molecule type" value="Genomic_DNA"/>
</dbReference>
<dbReference type="PROSITE" id="PS50802">
    <property type="entry name" value="OTU"/>
    <property type="match status" value="1"/>
</dbReference>
<evidence type="ECO:0000259" key="1">
    <source>
        <dbReference type="PROSITE" id="PS50802"/>
    </source>
</evidence>
<evidence type="ECO:0000313" key="2">
    <source>
        <dbReference type="EMBL" id="CAF4359855.1"/>
    </source>
</evidence>
<dbReference type="EMBL" id="CAJOBF010017092">
    <property type="protein sequence ID" value="CAF4359855.1"/>
    <property type="molecule type" value="Genomic_DNA"/>
</dbReference>
<dbReference type="AlphaFoldDB" id="A0A820TA28"/>
<evidence type="ECO:0000313" key="4">
    <source>
        <dbReference type="Proteomes" id="UP000663866"/>
    </source>
</evidence>
<dbReference type="InterPro" id="IPR003323">
    <property type="entry name" value="OTU_dom"/>
</dbReference>
<feature type="non-terminal residue" evidence="3">
    <location>
        <position position="267"/>
    </location>
</feature>
<reference evidence="3" key="1">
    <citation type="submission" date="2021-02" db="EMBL/GenBank/DDBJ databases">
        <authorList>
            <person name="Nowell W R."/>
        </authorList>
    </citation>
    <scope>NUCLEOTIDE SEQUENCE</scope>
</reference>
<dbReference type="Proteomes" id="UP000663842">
    <property type="component" value="Unassembled WGS sequence"/>
</dbReference>
<protein>
    <recommendedName>
        <fullName evidence="1">OTU domain-containing protein</fullName>
    </recommendedName>
</protein>
<gene>
    <name evidence="3" type="ORF">OVN521_LOCUS38596</name>
    <name evidence="2" type="ORF">UXM345_LOCUS36436</name>
</gene>